<keyword evidence="2" id="KW-0812">Transmembrane</keyword>
<name>A0ABQ8IGS0_9ROSI</name>
<feature type="region of interest" description="Disordered" evidence="1">
    <location>
        <begin position="305"/>
        <end position="324"/>
    </location>
</feature>
<evidence type="ECO:0000313" key="4">
    <source>
        <dbReference type="Proteomes" id="UP000827721"/>
    </source>
</evidence>
<evidence type="ECO:0000256" key="1">
    <source>
        <dbReference type="SAM" id="MobiDB-lite"/>
    </source>
</evidence>
<evidence type="ECO:0000256" key="2">
    <source>
        <dbReference type="SAM" id="Phobius"/>
    </source>
</evidence>
<dbReference type="PANTHER" id="PTHR48473">
    <property type="entry name" value="TIR DOMAIN-CONTAINING PROTEIN"/>
    <property type="match status" value="1"/>
</dbReference>
<feature type="transmembrane region" description="Helical" evidence="2">
    <location>
        <begin position="374"/>
        <end position="392"/>
    </location>
</feature>
<feature type="transmembrane region" description="Helical" evidence="2">
    <location>
        <begin position="404"/>
        <end position="424"/>
    </location>
</feature>
<dbReference type="EMBL" id="JAFEMO010000002">
    <property type="protein sequence ID" value="KAH7575868.1"/>
    <property type="molecule type" value="Genomic_DNA"/>
</dbReference>
<dbReference type="PANTHER" id="PTHR48473:SF1">
    <property type="entry name" value="TIR DOMAIN-CONTAINING PROTEIN"/>
    <property type="match status" value="1"/>
</dbReference>
<reference evidence="3 4" key="1">
    <citation type="submission" date="2021-02" db="EMBL/GenBank/DDBJ databases">
        <title>Plant Genome Project.</title>
        <authorList>
            <person name="Zhang R.-G."/>
        </authorList>
    </citation>
    <scope>NUCLEOTIDE SEQUENCE [LARGE SCALE GENOMIC DNA]</scope>
    <source>
        <tissue evidence="3">Leaves</tissue>
    </source>
</reference>
<evidence type="ECO:0000313" key="3">
    <source>
        <dbReference type="EMBL" id="KAH7575868.1"/>
    </source>
</evidence>
<feature type="transmembrane region" description="Helical" evidence="2">
    <location>
        <begin position="182"/>
        <end position="204"/>
    </location>
</feature>
<dbReference type="Proteomes" id="UP000827721">
    <property type="component" value="Unassembled WGS sequence"/>
</dbReference>
<feature type="transmembrane region" description="Helical" evidence="2">
    <location>
        <begin position="127"/>
        <end position="148"/>
    </location>
</feature>
<accession>A0ABQ8IGS0</accession>
<gene>
    <name evidence="3" type="ORF">JRO89_XS02G0234400</name>
</gene>
<comment type="caution">
    <text evidence="3">The sequence shown here is derived from an EMBL/GenBank/DDBJ whole genome shotgun (WGS) entry which is preliminary data.</text>
</comment>
<keyword evidence="2" id="KW-1133">Transmembrane helix</keyword>
<proteinExistence type="predicted"/>
<keyword evidence="2" id="KW-0472">Membrane</keyword>
<protein>
    <submittedName>
        <fullName evidence="3">Uncharacterized protein</fullName>
    </submittedName>
</protein>
<keyword evidence="4" id="KW-1185">Reference proteome</keyword>
<sequence>MQFESARQSNAGSPWSGNSSIYFDIEDNINGHDNQSQIRTDSWNPELRRRLYIDALFGARSRFTERQNNDRYPIDVDLRHIGVQEDYNSNVIDHEVTFEWTFVITNSALEVISTVLDQLSSVNNSGYAIVGMSISFAAMLICIVELIYKGKKENVTWRWKESLPWFYHPLPSELPFGTFKDIIGFVCALCQYLHMIMILADVVLEILDSRLADVILESAAKNYDWEYMKLNQYESPSSFRSLDHIAHLNLEAGEESTEIASDTASVLSVDHLEFESARKSNSTGSPWYGNSSIYLDIEANFNGHENQTQTRTDSWNPKPRSTTARQNNDIRLINDRYPIDAGFRHIGVQADFNSHVIDHEVQCRSNHSIRKVTFEWTFVITNFALEVISTVLDQLSSVNNSGYALMGMSISFAAMLICIVELIYKGKKEKVTWRWKESLPWFYHPLPSELPFGTFKDIIGFVCALCQCIVTTINYLNVNRPIKISVWPIIFAFGLLCSKLLENTEQRATV</sequence>
<organism evidence="3 4">
    <name type="scientific">Xanthoceras sorbifolium</name>
    <dbReference type="NCBI Taxonomy" id="99658"/>
    <lineage>
        <taxon>Eukaryota</taxon>
        <taxon>Viridiplantae</taxon>
        <taxon>Streptophyta</taxon>
        <taxon>Embryophyta</taxon>
        <taxon>Tracheophyta</taxon>
        <taxon>Spermatophyta</taxon>
        <taxon>Magnoliopsida</taxon>
        <taxon>eudicotyledons</taxon>
        <taxon>Gunneridae</taxon>
        <taxon>Pentapetalae</taxon>
        <taxon>rosids</taxon>
        <taxon>malvids</taxon>
        <taxon>Sapindales</taxon>
        <taxon>Sapindaceae</taxon>
        <taxon>Xanthoceroideae</taxon>
        <taxon>Xanthoceras</taxon>
    </lineage>
</organism>